<dbReference type="AlphaFoldDB" id="A0AAV8ZNK6"/>
<evidence type="ECO:0000256" key="2">
    <source>
        <dbReference type="ARBA" id="ARBA00022448"/>
    </source>
</evidence>
<dbReference type="InterPro" id="IPR011527">
    <property type="entry name" value="ABC1_TM_dom"/>
</dbReference>
<gene>
    <name evidence="11" type="ORF">NQ314_003654</name>
</gene>
<dbReference type="Pfam" id="PF00005">
    <property type="entry name" value="ABC_tran"/>
    <property type="match status" value="1"/>
</dbReference>
<accession>A0AAV8ZNK6</accession>
<feature type="transmembrane region" description="Helical" evidence="8">
    <location>
        <begin position="155"/>
        <end position="174"/>
    </location>
</feature>
<dbReference type="PANTHER" id="PTHR24223">
    <property type="entry name" value="ATP-BINDING CASSETTE SUB-FAMILY C"/>
    <property type="match status" value="1"/>
</dbReference>
<keyword evidence="12" id="KW-1185">Reference proteome</keyword>
<reference evidence="11" key="1">
    <citation type="journal article" date="2023" name="Insect Mol. Biol.">
        <title>Genome sequencing provides insights into the evolution of gene families encoding plant cell wall-degrading enzymes in longhorned beetles.</title>
        <authorList>
            <person name="Shin N.R."/>
            <person name="Okamura Y."/>
            <person name="Kirsch R."/>
            <person name="Pauchet Y."/>
        </authorList>
    </citation>
    <scope>NUCLEOTIDE SEQUENCE</scope>
    <source>
        <strain evidence="11">RBIC_L_NR</strain>
    </source>
</reference>
<dbReference type="FunFam" id="1.20.1560.10:FF:000026">
    <property type="entry name" value="Multidrug resistance-associated protein lethal(2)03659"/>
    <property type="match status" value="1"/>
</dbReference>
<dbReference type="SUPFAM" id="SSF52540">
    <property type="entry name" value="P-loop containing nucleoside triphosphate hydrolases"/>
    <property type="match status" value="1"/>
</dbReference>
<comment type="caution">
    <text evidence="11">The sequence shown here is derived from an EMBL/GenBank/DDBJ whole genome shotgun (WGS) entry which is preliminary data.</text>
</comment>
<evidence type="ECO:0008006" key="13">
    <source>
        <dbReference type="Google" id="ProtNLM"/>
    </source>
</evidence>
<dbReference type="InterPro" id="IPR036640">
    <property type="entry name" value="ABC1_TM_sf"/>
</dbReference>
<keyword evidence="5" id="KW-0067">ATP-binding</keyword>
<evidence type="ECO:0000313" key="11">
    <source>
        <dbReference type="EMBL" id="KAJ8966239.1"/>
    </source>
</evidence>
<sequence>MRSIGSEEERKENARQNSNWLSIITFWYTLKLFHEGRRRELDESDLTKPLDEHKSELLGQKIATIWSKEYDKAIERKGTPSMAKVIIKTFYCDFVTYGLILVVMEMLVSNKVPKSNLVDPDALRIKLTALEGRTVGNAVNLMSNDVTRFDMAPIFLHYLWIAPLQVICIIYFLYREVQFAAVIGMSAVACVIPFQVCLGIRTSFLRDKAAARTDERVRQMNEIIQSMQVIKMYAWENAFAELINNLRKNELKILLKTSYIRGIIMSFIMFTARSGIFLTILSYVLLGNDITAEKVFVVTSYYLILRQTMTVYFPQGVAMMAESSVSIKRIQKFMLTEETHIGDPTLLDPKWKNKPKKVEFNKQNPGINSDETPRITVVHGIAKYGNDICLDDINLEVWPGKLTAIVGSVGAGKSCLLTLILGELSLFSGRLIAKGVMSYASQEPWLFAGSVRQNILFGRPFEINHYRDVVKACALTRDFSLLPYGDRSIVGEKGISLSGGQRARVNLARAVYKRADIYLLDDPLSAVDIHVGAIQGKGTYSDLKGSGLEFATLLEEQSTALPMEEKEKVLRAVSITSAAFNSMIDIEGRKSISLNNASGYQIMQENLGMTKYINQINIMVNLEELRSHFGTAEVMGVYNNLNRQQCILIYTTLIMATIIVALTRSVIFFSICMRSSMRLHNRMFSSIIHASMRFFNINTSGRILNRFSKDLGAVDELLPNACIDTTQVN</sequence>
<feature type="domain" description="ABC transmembrane type-1" evidence="10">
    <location>
        <begin position="647"/>
        <end position="720"/>
    </location>
</feature>
<feature type="transmembrane region" description="Helical" evidence="8">
    <location>
        <begin position="180"/>
        <end position="200"/>
    </location>
</feature>
<dbReference type="Pfam" id="PF00664">
    <property type="entry name" value="ABC_membrane"/>
    <property type="match status" value="2"/>
</dbReference>
<feature type="transmembrane region" description="Helical" evidence="8">
    <location>
        <begin position="262"/>
        <end position="286"/>
    </location>
</feature>
<evidence type="ECO:0000256" key="8">
    <source>
        <dbReference type="SAM" id="Phobius"/>
    </source>
</evidence>
<evidence type="ECO:0000256" key="5">
    <source>
        <dbReference type="ARBA" id="ARBA00022840"/>
    </source>
</evidence>
<dbReference type="PANTHER" id="PTHR24223:SF448">
    <property type="entry name" value="FI20146P1-RELATED"/>
    <property type="match status" value="1"/>
</dbReference>
<evidence type="ECO:0000256" key="4">
    <source>
        <dbReference type="ARBA" id="ARBA00022741"/>
    </source>
</evidence>
<dbReference type="GO" id="GO:0005524">
    <property type="term" value="F:ATP binding"/>
    <property type="evidence" value="ECO:0007669"/>
    <property type="project" value="UniProtKB-KW"/>
</dbReference>
<dbReference type="InterPro" id="IPR017871">
    <property type="entry name" value="ABC_transporter-like_CS"/>
</dbReference>
<dbReference type="GO" id="GO:0140359">
    <property type="term" value="F:ABC-type transporter activity"/>
    <property type="evidence" value="ECO:0007669"/>
    <property type="project" value="InterPro"/>
</dbReference>
<organism evidence="11 12">
    <name type="scientific">Rhamnusium bicolor</name>
    <dbReference type="NCBI Taxonomy" id="1586634"/>
    <lineage>
        <taxon>Eukaryota</taxon>
        <taxon>Metazoa</taxon>
        <taxon>Ecdysozoa</taxon>
        <taxon>Arthropoda</taxon>
        <taxon>Hexapoda</taxon>
        <taxon>Insecta</taxon>
        <taxon>Pterygota</taxon>
        <taxon>Neoptera</taxon>
        <taxon>Endopterygota</taxon>
        <taxon>Coleoptera</taxon>
        <taxon>Polyphaga</taxon>
        <taxon>Cucujiformia</taxon>
        <taxon>Chrysomeloidea</taxon>
        <taxon>Cerambycidae</taxon>
        <taxon>Lepturinae</taxon>
        <taxon>Rhagiini</taxon>
        <taxon>Rhamnusium</taxon>
    </lineage>
</organism>
<evidence type="ECO:0000256" key="6">
    <source>
        <dbReference type="ARBA" id="ARBA00022989"/>
    </source>
</evidence>
<protein>
    <recommendedName>
        <fullName evidence="13">Multidrug resistance-associated protein lethal(2)03659</fullName>
    </recommendedName>
</protein>
<evidence type="ECO:0000313" key="12">
    <source>
        <dbReference type="Proteomes" id="UP001162156"/>
    </source>
</evidence>
<dbReference type="SMART" id="SM00382">
    <property type="entry name" value="AAA"/>
    <property type="match status" value="1"/>
</dbReference>
<dbReference type="Proteomes" id="UP001162156">
    <property type="component" value="Unassembled WGS sequence"/>
</dbReference>
<proteinExistence type="predicted"/>
<evidence type="ECO:0000256" key="7">
    <source>
        <dbReference type="ARBA" id="ARBA00023136"/>
    </source>
</evidence>
<feature type="transmembrane region" description="Helical" evidence="8">
    <location>
        <begin position="647"/>
        <end position="673"/>
    </location>
</feature>
<dbReference type="CDD" id="cd03250">
    <property type="entry name" value="ABCC_MRP_domain1"/>
    <property type="match status" value="1"/>
</dbReference>
<keyword evidence="6 8" id="KW-1133">Transmembrane helix</keyword>
<dbReference type="SUPFAM" id="SSF90123">
    <property type="entry name" value="ABC transporter transmembrane region"/>
    <property type="match status" value="2"/>
</dbReference>
<keyword evidence="3 8" id="KW-0812">Transmembrane</keyword>
<evidence type="ECO:0000256" key="1">
    <source>
        <dbReference type="ARBA" id="ARBA00004370"/>
    </source>
</evidence>
<evidence type="ECO:0000259" key="10">
    <source>
        <dbReference type="PROSITE" id="PS50929"/>
    </source>
</evidence>
<dbReference type="PROSITE" id="PS50929">
    <property type="entry name" value="ABC_TM1F"/>
    <property type="match status" value="2"/>
</dbReference>
<dbReference type="InterPro" id="IPR003593">
    <property type="entry name" value="AAA+_ATPase"/>
</dbReference>
<dbReference type="InterPro" id="IPR003439">
    <property type="entry name" value="ABC_transporter-like_ATP-bd"/>
</dbReference>
<name>A0AAV8ZNK6_9CUCU</name>
<dbReference type="GO" id="GO:0016887">
    <property type="term" value="F:ATP hydrolysis activity"/>
    <property type="evidence" value="ECO:0007669"/>
    <property type="project" value="InterPro"/>
</dbReference>
<dbReference type="PROSITE" id="PS50893">
    <property type="entry name" value="ABC_TRANSPORTER_2"/>
    <property type="match status" value="1"/>
</dbReference>
<keyword evidence="2" id="KW-0813">Transport</keyword>
<dbReference type="Gene3D" id="1.20.1560.10">
    <property type="entry name" value="ABC transporter type 1, transmembrane domain"/>
    <property type="match status" value="2"/>
</dbReference>
<dbReference type="InterPro" id="IPR027417">
    <property type="entry name" value="P-loop_NTPase"/>
</dbReference>
<dbReference type="Gene3D" id="3.40.50.300">
    <property type="entry name" value="P-loop containing nucleotide triphosphate hydrolases"/>
    <property type="match status" value="1"/>
</dbReference>
<keyword evidence="4" id="KW-0547">Nucleotide-binding</keyword>
<evidence type="ECO:0000256" key="3">
    <source>
        <dbReference type="ARBA" id="ARBA00022692"/>
    </source>
</evidence>
<dbReference type="GO" id="GO:0016020">
    <property type="term" value="C:membrane"/>
    <property type="evidence" value="ECO:0007669"/>
    <property type="project" value="UniProtKB-SubCell"/>
</dbReference>
<dbReference type="PROSITE" id="PS00211">
    <property type="entry name" value="ABC_TRANSPORTER_1"/>
    <property type="match status" value="1"/>
</dbReference>
<dbReference type="EMBL" id="JANEYF010001038">
    <property type="protein sequence ID" value="KAJ8966239.1"/>
    <property type="molecule type" value="Genomic_DNA"/>
</dbReference>
<dbReference type="InterPro" id="IPR050173">
    <property type="entry name" value="ABC_transporter_C-like"/>
</dbReference>
<feature type="domain" description="ABC transmembrane type-1" evidence="10">
    <location>
        <begin position="123"/>
        <end position="321"/>
    </location>
</feature>
<keyword evidence="7 8" id="KW-0472">Membrane</keyword>
<feature type="domain" description="ABC transporter" evidence="9">
    <location>
        <begin position="367"/>
        <end position="606"/>
    </location>
</feature>
<comment type="subcellular location">
    <subcellularLocation>
        <location evidence="1">Membrane</location>
    </subcellularLocation>
</comment>
<evidence type="ECO:0000259" key="9">
    <source>
        <dbReference type="PROSITE" id="PS50893"/>
    </source>
</evidence>